<dbReference type="GO" id="GO:0051726">
    <property type="term" value="P:regulation of cell cycle"/>
    <property type="evidence" value="ECO:0007669"/>
    <property type="project" value="TreeGrafter"/>
</dbReference>
<evidence type="ECO:0000313" key="4">
    <source>
        <dbReference type="EMBL" id="KAG2173186.1"/>
    </source>
</evidence>
<dbReference type="Pfam" id="PF05965">
    <property type="entry name" value="FYRC"/>
    <property type="match status" value="1"/>
</dbReference>
<evidence type="ECO:0000313" key="5">
    <source>
        <dbReference type="Proteomes" id="UP000654370"/>
    </source>
</evidence>
<feature type="compositionally biased region" description="Acidic residues" evidence="3">
    <location>
        <begin position="396"/>
        <end position="413"/>
    </location>
</feature>
<keyword evidence="2" id="KW-0539">Nucleus</keyword>
<dbReference type="Gene3D" id="3.30.160.360">
    <property type="match status" value="1"/>
</dbReference>
<proteinExistence type="predicted"/>
<protein>
    <submittedName>
        <fullName evidence="4">Uncharacterized protein</fullName>
    </submittedName>
</protein>
<comment type="caution">
    <text evidence="4">The sequence shown here is derived from an EMBL/GenBank/DDBJ whole genome shotgun (WGS) entry which is preliminary data.</text>
</comment>
<dbReference type="PROSITE" id="PS51542">
    <property type="entry name" value="FYRN"/>
    <property type="match status" value="1"/>
</dbReference>
<dbReference type="AlphaFoldDB" id="A0A8H7PFV2"/>
<sequence>MTNENTVSQDPATSADEQEITEHQYRKLKRKLKEYMEVNCLAGYSLRAQVLQINKSISDNLSRSMYKIKTLRFERNILLDKLQSVESTHSDSHAEGTSEEEGTAAYSDLEVSSIASLKASFKASRKASPYHSKSTSAGTKRKRRNSASTTVISAPPKRNRNPNVKVTTRRIQPVPRDENGHPVMPLQIGVLTVQDLGHVVWDRPGFHTERYIWPVGYTITRSYPSMIDANNNTTVRATILDDGNNQPLFRIECEDCPNDPIIANSATGAWTAMVKRANEVRGILRTNSASGPDYYGLGHATIASLVQELEGADKCQDYVWQQFEAMQDRAAKGVMKACAKKRGNLEKLGSVKYRMVQKAGSAVPHADAIAMDNESVQDELVDEDADMEPPSSLAAGEEEDTDELDENDDETVW</sequence>
<evidence type="ECO:0000256" key="1">
    <source>
        <dbReference type="ARBA" id="ARBA00004123"/>
    </source>
</evidence>
<dbReference type="PANTHER" id="PTHR22715">
    <property type="entry name" value="TRANSFORMING GROWTH FACTOR BETA REGULATED GENE 1"/>
    <property type="match status" value="1"/>
</dbReference>
<dbReference type="InterPro" id="IPR040092">
    <property type="entry name" value="TBRG1"/>
</dbReference>
<dbReference type="PROSITE" id="PS51543">
    <property type="entry name" value="FYRC"/>
    <property type="match status" value="1"/>
</dbReference>
<dbReference type="GO" id="GO:0005634">
    <property type="term" value="C:nucleus"/>
    <property type="evidence" value="ECO:0007669"/>
    <property type="project" value="UniProtKB-SubCell"/>
</dbReference>
<dbReference type="PANTHER" id="PTHR22715:SF0">
    <property type="entry name" value="TRANSFORMING GROWTH FACTOR BETA REGULATOR 1"/>
    <property type="match status" value="1"/>
</dbReference>
<feature type="region of interest" description="Disordered" evidence="3">
    <location>
        <begin position="1"/>
        <end position="21"/>
    </location>
</feature>
<dbReference type="Pfam" id="PF05964">
    <property type="entry name" value="FYRN"/>
    <property type="match status" value="1"/>
</dbReference>
<evidence type="ECO:0000256" key="2">
    <source>
        <dbReference type="ARBA" id="ARBA00023242"/>
    </source>
</evidence>
<feature type="region of interest" description="Disordered" evidence="3">
    <location>
        <begin position="125"/>
        <end position="165"/>
    </location>
</feature>
<dbReference type="EMBL" id="JAEPQZ010000015">
    <property type="protein sequence ID" value="KAG2173186.1"/>
    <property type="molecule type" value="Genomic_DNA"/>
</dbReference>
<dbReference type="InterPro" id="IPR003889">
    <property type="entry name" value="FYrich_C"/>
</dbReference>
<name>A0A8H7PFV2_MORIS</name>
<feature type="compositionally biased region" description="Polar residues" evidence="3">
    <location>
        <begin position="1"/>
        <end position="12"/>
    </location>
</feature>
<evidence type="ECO:0000256" key="3">
    <source>
        <dbReference type="SAM" id="MobiDB-lite"/>
    </source>
</evidence>
<reference evidence="4" key="1">
    <citation type="submission" date="2020-12" db="EMBL/GenBank/DDBJ databases">
        <title>Metabolic potential, ecology and presence of endohyphal bacteria is reflected in genomic diversity of Mucoromycotina.</title>
        <authorList>
            <person name="Muszewska A."/>
            <person name="Okrasinska A."/>
            <person name="Steczkiewicz K."/>
            <person name="Drgas O."/>
            <person name="Orlowska M."/>
            <person name="Perlinska-Lenart U."/>
            <person name="Aleksandrzak-Piekarczyk T."/>
            <person name="Szatraj K."/>
            <person name="Zielenkiewicz U."/>
            <person name="Pilsyk S."/>
            <person name="Malc E."/>
            <person name="Mieczkowski P."/>
            <person name="Kruszewska J.S."/>
            <person name="Biernat P."/>
            <person name="Pawlowska J."/>
        </authorList>
    </citation>
    <scope>NUCLEOTIDE SEQUENCE</scope>
    <source>
        <strain evidence="4">WA0000067209</strain>
    </source>
</reference>
<keyword evidence="5" id="KW-1185">Reference proteome</keyword>
<dbReference type="Proteomes" id="UP000654370">
    <property type="component" value="Unassembled WGS sequence"/>
</dbReference>
<dbReference type="SMART" id="SM00541">
    <property type="entry name" value="FYRN"/>
    <property type="match status" value="1"/>
</dbReference>
<accession>A0A8H7PFV2</accession>
<comment type="subcellular location">
    <subcellularLocation>
        <location evidence="1">Nucleus</location>
    </subcellularLocation>
</comment>
<dbReference type="OrthoDB" id="285793at2759"/>
<dbReference type="InterPro" id="IPR003888">
    <property type="entry name" value="FYrich_N"/>
</dbReference>
<gene>
    <name evidence="4" type="ORF">INT43_004560</name>
</gene>
<organism evidence="4 5">
    <name type="scientific">Mortierella isabellina</name>
    <name type="common">Filamentous fungus</name>
    <name type="synonym">Umbelopsis isabellina</name>
    <dbReference type="NCBI Taxonomy" id="91625"/>
    <lineage>
        <taxon>Eukaryota</taxon>
        <taxon>Fungi</taxon>
        <taxon>Fungi incertae sedis</taxon>
        <taxon>Mucoromycota</taxon>
        <taxon>Mucoromycotina</taxon>
        <taxon>Umbelopsidomycetes</taxon>
        <taxon>Umbelopsidales</taxon>
        <taxon>Umbelopsidaceae</taxon>
        <taxon>Umbelopsis</taxon>
    </lineage>
</organism>
<feature type="region of interest" description="Disordered" evidence="3">
    <location>
        <begin position="372"/>
        <end position="413"/>
    </location>
</feature>
<feature type="region of interest" description="Disordered" evidence="3">
    <location>
        <begin position="85"/>
        <end position="104"/>
    </location>
</feature>
<feature type="compositionally biased region" description="Acidic residues" evidence="3">
    <location>
        <begin position="375"/>
        <end position="387"/>
    </location>
</feature>